<accession>A0A067MY92</accession>
<sequence length="270" mass="29700">MVSLTELDYETLSALLLNFSTCSSLFSLALTCRTLRNTIIPKFLYARPTLPDNERRIASFCNTILAQDAAAGDAVRHLAIPFGYASLPWGQALAKMPSLCSVDFDLEDVVEVNPSLPKSISAMTHLTSLSLGFLPGDDVLEFLRDLRPLQCLVANGSPSYHITSESPLGDLLLRSRDTLVELQLNSFTWNFDPRSASDCGDRSFIWPRIHTLLIGMAYANYSFSLPLAFPSTRHLVLPPSQEAAPDHPVLLSSISSFFPTSSLSKDRGDM</sequence>
<proteinExistence type="predicted"/>
<gene>
    <name evidence="1" type="ORF">BOTBODRAFT_51999</name>
</gene>
<dbReference type="Proteomes" id="UP000027195">
    <property type="component" value="Unassembled WGS sequence"/>
</dbReference>
<evidence type="ECO:0000313" key="1">
    <source>
        <dbReference type="EMBL" id="KDQ19675.1"/>
    </source>
</evidence>
<dbReference type="InParanoid" id="A0A067MY92"/>
<dbReference type="AlphaFoldDB" id="A0A067MY92"/>
<evidence type="ECO:0000313" key="2">
    <source>
        <dbReference type="Proteomes" id="UP000027195"/>
    </source>
</evidence>
<protein>
    <recommendedName>
        <fullName evidence="3">F-box domain-containing protein</fullName>
    </recommendedName>
</protein>
<evidence type="ECO:0008006" key="3">
    <source>
        <dbReference type="Google" id="ProtNLM"/>
    </source>
</evidence>
<name>A0A067MY92_BOTB1</name>
<dbReference type="EMBL" id="KL198019">
    <property type="protein sequence ID" value="KDQ19675.1"/>
    <property type="molecule type" value="Genomic_DNA"/>
</dbReference>
<organism evidence="1 2">
    <name type="scientific">Botryobasidium botryosum (strain FD-172 SS1)</name>
    <dbReference type="NCBI Taxonomy" id="930990"/>
    <lineage>
        <taxon>Eukaryota</taxon>
        <taxon>Fungi</taxon>
        <taxon>Dikarya</taxon>
        <taxon>Basidiomycota</taxon>
        <taxon>Agaricomycotina</taxon>
        <taxon>Agaricomycetes</taxon>
        <taxon>Cantharellales</taxon>
        <taxon>Botryobasidiaceae</taxon>
        <taxon>Botryobasidium</taxon>
    </lineage>
</organism>
<dbReference type="HOGENOM" id="CLU_1030541_0_0_1"/>
<keyword evidence="2" id="KW-1185">Reference proteome</keyword>
<reference evidence="2" key="1">
    <citation type="journal article" date="2014" name="Proc. Natl. Acad. Sci. U.S.A.">
        <title>Extensive sampling of basidiomycete genomes demonstrates inadequacy of the white-rot/brown-rot paradigm for wood decay fungi.</title>
        <authorList>
            <person name="Riley R."/>
            <person name="Salamov A.A."/>
            <person name="Brown D.W."/>
            <person name="Nagy L.G."/>
            <person name="Floudas D."/>
            <person name="Held B.W."/>
            <person name="Levasseur A."/>
            <person name="Lombard V."/>
            <person name="Morin E."/>
            <person name="Otillar R."/>
            <person name="Lindquist E.A."/>
            <person name="Sun H."/>
            <person name="LaButti K.M."/>
            <person name="Schmutz J."/>
            <person name="Jabbour D."/>
            <person name="Luo H."/>
            <person name="Baker S.E."/>
            <person name="Pisabarro A.G."/>
            <person name="Walton J.D."/>
            <person name="Blanchette R.A."/>
            <person name="Henrissat B."/>
            <person name="Martin F."/>
            <person name="Cullen D."/>
            <person name="Hibbett D.S."/>
            <person name="Grigoriev I.V."/>
        </authorList>
    </citation>
    <scope>NUCLEOTIDE SEQUENCE [LARGE SCALE GENOMIC DNA]</scope>
    <source>
        <strain evidence="2">FD-172 SS1</strain>
    </source>
</reference>